<gene>
    <name evidence="6" type="ORF">M0H32_14870</name>
</gene>
<protein>
    <submittedName>
        <fullName evidence="6">LysR family transcriptional regulator</fullName>
    </submittedName>
</protein>
<evidence type="ECO:0000256" key="1">
    <source>
        <dbReference type="ARBA" id="ARBA00009437"/>
    </source>
</evidence>
<sequence>MTDWDDYRFFLSIAQTGNVSGASRRLGVNHSTVSRRLHQLESRLGVRLFDRTPGEYTLTEAGDTVLEAALAARKSLAEAQERVLARDTRLSGTLKFSAPEHLLQIVVLPKLGAFQDRYPDILLRIEGQDDIVSLQGYDADIALRVTRRPAEGLAGHKLADKAVALYASRSYIEKVGGLTGFAAYPAHLWLGDEPSDKRPAWVDAHFYQARRSVQVTSSDALHIAARSGLGIAELPCRVGDVDPDLCRVPPMRARKDSELWLLYRRDLESTARLNVFREFLTNMIILEQDLFDGSRADASLDLT</sequence>
<dbReference type="InterPro" id="IPR036388">
    <property type="entry name" value="WH-like_DNA-bd_sf"/>
</dbReference>
<evidence type="ECO:0000256" key="2">
    <source>
        <dbReference type="ARBA" id="ARBA00023015"/>
    </source>
</evidence>
<dbReference type="InterPro" id="IPR058163">
    <property type="entry name" value="LysR-type_TF_proteobact-type"/>
</dbReference>
<dbReference type="InterPro" id="IPR036390">
    <property type="entry name" value="WH_DNA-bd_sf"/>
</dbReference>
<dbReference type="InterPro" id="IPR005119">
    <property type="entry name" value="LysR_subst-bd"/>
</dbReference>
<evidence type="ECO:0000313" key="6">
    <source>
        <dbReference type="EMBL" id="MCK7613456.1"/>
    </source>
</evidence>
<comment type="similarity">
    <text evidence="1">Belongs to the LysR transcriptional regulatory family.</text>
</comment>
<keyword evidence="4" id="KW-0804">Transcription</keyword>
<evidence type="ECO:0000256" key="4">
    <source>
        <dbReference type="ARBA" id="ARBA00023163"/>
    </source>
</evidence>
<evidence type="ECO:0000259" key="5">
    <source>
        <dbReference type="PROSITE" id="PS50931"/>
    </source>
</evidence>
<dbReference type="PANTHER" id="PTHR30537:SF3">
    <property type="entry name" value="TRANSCRIPTIONAL REGULATORY PROTEIN"/>
    <property type="match status" value="1"/>
</dbReference>
<keyword evidence="7" id="KW-1185">Reference proteome</keyword>
<dbReference type="Pfam" id="PF00126">
    <property type="entry name" value="HTH_1"/>
    <property type="match status" value="1"/>
</dbReference>
<dbReference type="PROSITE" id="PS50931">
    <property type="entry name" value="HTH_LYSR"/>
    <property type="match status" value="1"/>
</dbReference>
<keyword evidence="2" id="KW-0805">Transcription regulation</keyword>
<proteinExistence type="inferred from homology"/>
<name>A0ABT0GVJ5_9HYPH</name>
<dbReference type="Pfam" id="PF03466">
    <property type="entry name" value="LysR_substrate"/>
    <property type="match status" value="1"/>
</dbReference>
<dbReference type="InterPro" id="IPR000847">
    <property type="entry name" value="LysR_HTH_N"/>
</dbReference>
<comment type="caution">
    <text evidence="6">The sequence shown here is derived from an EMBL/GenBank/DDBJ whole genome shotgun (WGS) entry which is preliminary data.</text>
</comment>
<dbReference type="SUPFAM" id="SSF46785">
    <property type="entry name" value="Winged helix' DNA-binding domain"/>
    <property type="match status" value="1"/>
</dbReference>
<dbReference type="Proteomes" id="UP001431221">
    <property type="component" value="Unassembled WGS sequence"/>
</dbReference>
<accession>A0ABT0GVJ5</accession>
<dbReference type="RefSeq" id="WP_248155342.1">
    <property type="nucleotide sequence ID" value="NZ_JALNMJ010000009.1"/>
</dbReference>
<keyword evidence="3" id="KW-0238">DNA-binding</keyword>
<reference evidence="6" key="1">
    <citation type="submission" date="2022-04" db="EMBL/GenBank/DDBJ databases">
        <title>Roseibium sp. CAU 1639 isolated from mud.</title>
        <authorList>
            <person name="Kim W."/>
        </authorList>
    </citation>
    <scope>NUCLEOTIDE SEQUENCE</scope>
    <source>
        <strain evidence="6">CAU 1639</strain>
    </source>
</reference>
<feature type="domain" description="HTH lysR-type" evidence="5">
    <location>
        <begin position="1"/>
        <end position="59"/>
    </location>
</feature>
<dbReference type="EMBL" id="JALNMJ010000009">
    <property type="protein sequence ID" value="MCK7613456.1"/>
    <property type="molecule type" value="Genomic_DNA"/>
</dbReference>
<evidence type="ECO:0000313" key="7">
    <source>
        <dbReference type="Proteomes" id="UP001431221"/>
    </source>
</evidence>
<dbReference type="Gene3D" id="3.40.190.290">
    <property type="match status" value="1"/>
</dbReference>
<dbReference type="SUPFAM" id="SSF53850">
    <property type="entry name" value="Periplasmic binding protein-like II"/>
    <property type="match status" value="1"/>
</dbReference>
<dbReference type="Gene3D" id="1.10.10.10">
    <property type="entry name" value="Winged helix-like DNA-binding domain superfamily/Winged helix DNA-binding domain"/>
    <property type="match status" value="1"/>
</dbReference>
<organism evidence="6 7">
    <name type="scientific">Roseibium sediminicola</name>
    <dbReference type="NCBI Taxonomy" id="2933272"/>
    <lineage>
        <taxon>Bacteria</taxon>
        <taxon>Pseudomonadati</taxon>
        <taxon>Pseudomonadota</taxon>
        <taxon>Alphaproteobacteria</taxon>
        <taxon>Hyphomicrobiales</taxon>
        <taxon>Stappiaceae</taxon>
        <taxon>Roseibium</taxon>
    </lineage>
</organism>
<dbReference type="PANTHER" id="PTHR30537">
    <property type="entry name" value="HTH-TYPE TRANSCRIPTIONAL REGULATOR"/>
    <property type="match status" value="1"/>
</dbReference>
<evidence type="ECO:0000256" key="3">
    <source>
        <dbReference type="ARBA" id="ARBA00023125"/>
    </source>
</evidence>